<sequence>TIDCWDPHEPWFVPEHYRKMYDLSNSREQVISIYNDVTGLDPKLIKRTRANYSGLVTMCDRWFGYLYDSIENLGLLKNTMIIFTSDHGHSIGDFNYLGKRGYPSTPEVFDIPIIVRHPDYQYKGGKRSSIFAQHTDISAQILETAGVKPEGPIHGKPFLEAACRDDIKFRDHVTIGWGATVTFINDRWWLNCKVNGEEAFLYDLGSRSPFTKNVAAENKKIARKLFETCKVDAGGSYPDYLLELAALEHAPGCSILAG</sequence>
<dbReference type="GO" id="GO:0005737">
    <property type="term" value="C:cytoplasm"/>
    <property type="evidence" value="ECO:0007669"/>
    <property type="project" value="TreeGrafter"/>
</dbReference>
<dbReference type="EMBL" id="LAZR01043094">
    <property type="protein sequence ID" value="KKL07921.1"/>
    <property type="molecule type" value="Genomic_DNA"/>
</dbReference>
<gene>
    <name evidence="4" type="ORF">LCGC14_2581140</name>
</gene>
<protein>
    <recommendedName>
        <fullName evidence="3">Sulfatase N-terminal domain-containing protein</fullName>
    </recommendedName>
</protein>
<accession>A0A0F9CQH9</accession>
<name>A0A0F9CQH9_9ZZZZ</name>
<keyword evidence="1" id="KW-0479">Metal-binding</keyword>
<evidence type="ECO:0000313" key="4">
    <source>
        <dbReference type="EMBL" id="KKL07921.1"/>
    </source>
</evidence>
<dbReference type="GO" id="GO:0046872">
    <property type="term" value="F:metal ion binding"/>
    <property type="evidence" value="ECO:0007669"/>
    <property type="project" value="UniProtKB-KW"/>
</dbReference>
<feature type="non-terminal residue" evidence="4">
    <location>
        <position position="1"/>
    </location>
</feature>
<dbReference type="GO" id="GO:0008484">
    <property type="term" value="F:sulfuric ester hydrolase activity"/>
    <property type="evidence" value="ECO:0007669"/>
    <property type="project" value="TreeGrafter"/>
</dbReference>
<proteinExistence type="predicted"/>
<evidence type="ECO:0000256" key="1">
    <source>
        <dbReference type="ARBA" id="ARBA00022723"/>
    </source>
</evidence>
<dbReference type="SUPFAM" id="SSF53649">
    <property type="entry name" value="Alkaline phosphatase-like"/>
    <property type="match status" value="1"/>
</dbReference>
<keyword evidence="2" id="KW-0378">Hydrolase</keyword>
<dbReference type="Pfam" id="PF00884">
    <property type="entry name" value="Sulfatase"/>
    <property type="match status" value="1"/>
</dbReference>
<dbReference type="InterPro" id="IPR017850">
    <property type="entry name" value="Alkaline_phosphatase_core_sf"/>
</dbReference>
<evidence type="ECO:0000259" key="3">
    <source>
        <dbReference type="Pfam" id="PF00884"/>
    </source>
</evidence>
<dbReference type="InterPro" id="IPR000917">
    <property type="entry name" value="Sulfatase_N"/>
</dbReference>
<feature type="domain" description="Sulfatase N-terminal" evidence="3">
    <location>
        <begin position="7"/>
        <end position="147"/>
    </location>
</feature>
<dbReference type="PANTHER" id="PTHR45953">
    <property type="entry name" value="IDURONATE 2-SULFATASE"/>
    <property type="match status" value="1"/>
</dbReference>
<evidence type="ECO:0000256" key="2">
    <source>
        <dbReference type="ARBA" id="ARBA00022801"/>
    </source>
</evidence>
<dbReference type="PANTHER" id="PTHR45953:SF1">
    <property type="entry name" value="IDURONATE 2-SULFATASE"/>
    <property type="match status" value="1"/>
</dbReference>
<dbReference type="AlphaFoldDB" id="A0A0F9CQH9"/>
<comment type="caution">
    <text evidence="4">The sequence shown here is derived from an EMBL/GenBank/DDBJ whole genome shotgun (WGS) entry which is preliminary data.</text>
</comment>
<organism evidence="4">
    <name type="scientific">marine sediment metagenome</name>
    <dbReference type="NCBI Taxonomy" id="412755"/>
    <lineage>
        <taxon>unclassified sequences</taxon>
        <taxon>metagenomes</taxon>
        <taxon>ecological metagenomes</taxon>
    </lineage>
</organism>
<reference evidence="4" key="1">
    <citation type="journal article" date="2015" name="Nature">
        <title>Complex archaea that bridge the gap between prokaryotes and eukaryotes.</title>
        <authorList>
            <person name="Spang A."/>
            <person name="Saw J.H."/>
            <person name="Jorgensen S.L."/>
            <person name="Zaremba-Niedzwiedzka K."/>
            <person name="Martijn J."/>
            <person name="Lind A.E."/>
            <person name="van Eijk R."/>
            <person name="Schleper C."/>
            <person name="Guy L."/>
            <person name="Ettema T.J."/>
        </authorList>
    </citation>
    <scope>NUCLEOTIDE SEQUENCE</scope>
</reference>
<dbReference type="Gene3D" id="3.40.720.10">
    <property type="entry name" value="Alkaline Phosphatase, subunit A"/>
    <property type="match status" value="1"/>
</dbReference>